<dbReference type="OrthoDB" id="5654222at2"/>
<evidence type="ECO:0000256" key="1">
    <source>
        <dbReference type="SAM" id="Phobius"/>
    </source>
</evidence>
<feature type="transmembrane region" description="Helical" evidence="1">
    <location>
        <begin position="236"/>
        <end position="257"/>
    </location>
</feature>
<name>A0A378IDN1_9GAMM</name>
<evidence type="ECO:0000313" key="4">
    <source>
        <dbReference type="Proteomes" id="UP000054735"/>
    </source>
</evidence>
<organism evidence="3 5">
    <name type="scientific">Legionella birminghamensis</name>
    <dbReference type="NCBI Taxonomy" id="28083"/>
    <lineage>
        <taxon>Bacteria</taxon>
        <taxon>Pseudomonadati</taxon>
        <taxon>Pseudomonadota</taxon>
        <taxon>Gammaproteobacteria</taxon>
        <taxon>Legionellales</taxon>
        <taxon>Legionellaceae</taxon>
        <taxon>Legionella</taxon>
    </lineage>
</organism>
<protein>
    <submittedName>
        <fullName evidence="2">Effector protein B, substrate of the Dot/Icm secretion system</fullName>
    </submittedName>
    <submittedName>
        <fullName evidence="3">LepB protein</fullName>
    </submittedName>
</protein>
<proteinExistence type="predicted"/>
<dbReference type="EMBL" id="LNXT01000005">
    <property type="protein sequence ID" value="KTC75365.1"/>
    <property type="molecule type" value="Genomic_DNA"/>
</dbReference>
<evidence type="ECO:0000313" key="2">
    <source>
        <dbReference type="EMBL" id="KTC75365.1"/>
    </source>
</evidence>
<dbReference type="Proteomes" id="UP000054735">
    <property type="component" value="Unassembled WGS sequence"/>
</dbReference>
<accession>A0A378IDN1</accession>
<keyword evidence="1" id="KW-0472">Membrane</keyword>
<reference evidence="3 5" key="2">
    <citation type="submission" date="2018-06" db="EMBL/GenBank/DDBJ databases">
        <authorList>
            <consortium name="Pathogen Informatics"/>
            <person name="Doyle S."/>
        </authorList>
    </citation>
    <scope>NUCLEOTIDE SEQUENCE [LARGE SCALE GENOMIC DNA]</scope>
    <source>
        <strain evidence="3 5">NCTC12437</strain>
    </source>
</reference>
<keyword evidence="1" id="KW-1133">Transmembrane helix</keyword>
<keyword evidence="4" id="KW-1185">Reference proteome</keyword>
<gene>
    <name evidence="2" type="primary">lepB_1</name>
    <name evidence="2" type="ORF">Lbir_0510</name>
    <name evidence="3" type="ORF">NCTC12437_02952</name>
</gene>
<keyword evidence="1" id="KW-0812">Transmembrane</keyword>
<dbReference type="RefSeq" id="WP_058522624.1">
    <property type="nucleotide sequence ID" value="NZ_CAAAHV010000048.1"/>
</dbReference>
<dbReference type="STRING" id="28083.Lbir_0510"/>
<dbReference type="AlphaFoldDB" id="A0A378IDN1"/>
<sequence>MPKKEINVTGILIDAEDEKFKFYQVDEDWTYNDSGHSSAPTSGSCSAEGLENILALLALNESSNAQFVIMYDVSCPKKEELIKKLLSEIKKKDSPVTLVSIGHEESPLSKAITEQLAKSREIAKVSSPDRLLKAVVDKEVLEIKKGILFSVNLEKKREAFTEQLQIISQKAQKLRKDKHITAADAADALHRSLTDLSETYFSHPSEEAYITFRRESKKAIQKGHEELDKHRGWKRVLGNFGLAILGFGLLYGIAVAINGGLFFNKTDSAEKLDSLEILIDNNAYQMG</sequence>
<dbReference type="Proteomes" id="UP000255066">
    <property type="component" value="Unassembled WGS sequence"/>
</dbReference>
<dbReference type="EMBL" id="UGNW01000001">
    <property type="protein sequence ID" value="STX33133.1"/>
    <property type="molecule type" value="Genomic_DNA"/>
</dbReference>
<evidence type="ECO:0000313" key="3">
    <source>
        <dbReference type="EMBL" id="STX33133.1"/>
    </source>
</evidence>
<reference evidence="2 4" key="1">
    <citation type="submission" date="2015-11" db="EMBL/GenBank/DDBJ databases">
        <title>Genomic analysis of 38 Legionella species identifies large and diverse effector repertoires.</title>
        <authorList>
            <person name="Burstein D."/>
            <person name="Amaro F."/>
            <person name="Zusman T."/>
            <person name="Lifshitz Z."/>
            <person name="Cohen O."/>
            <person name="Gilbert J.A."/>
            <person name="Pupko T."/>
            <person name="Shuman H.A."/>
            <person name="Segal G."/>
        </authorList>
    </citation>
    <scope>NUCLEOTIDE SEQUENCE [LARGE SCALE GENOMIC DNA]</scope>
    <source>
        <strain evidence="2 4">CDC#1407-AL-14</strain>
    </source>
</reference>
<evidence type="ECO:0000313" key="5">
    <source>
        <dbReference type="Proteomes" id="UP000255066"/>
    </source>
</evidence>